<proteinExistence type="predicted"/>
<feature type="signal peptide" evidence="1">
    <location>
        <begin position="1"/>
        <end position="19"/>
    </location>
</feature>
<name>A0ABT0LDE7_9GAMM</name>
<reference evidence="2 3" key="1">
    <citation type="submission" date="2022-01" db="EMBL/GenBank/DDBJ databases">
        <title>Whole genome-based taxonomy of the Shewanellaceae.</title>
        <authorList>
            <person name="Martin-Rodriguez A.J."/>
        </authorList>
    </citation>
    <scope>NUCLEOTIDE SEQUENCE [LARGE SCALE GENOMIC DNA]</scope>
    <source>
        <strain evidence="2 3">DSM 17177</strain>
    </source>
</reference>
<dbReference type="EMBL" id="JAKIKS010000046">
    <property type="protein sequence ID" value="MCL1125352.1"/>
    <property type="molecule type" value="Genomic_DNA"/>
</dbReference>
<protein>
    <submittedName>
        <fullName evidence="2">Uncharacterized protein</fullName>
    </submittedName>
</protein>
<evidence type="ECO:0000313" key="2">
    <source>
        <dbReference type="EMBL" id="MCL1125352.1"/>
    </source>
</evidence>
<dbReference type="RefSeq" id="WP_248940667.1">
    <property type="nucleotide sequence ID" value="NZ_JAKIKS010000046.1"/>
</dbReference>
<evidence type="ECO:0000256" key="1">
    <source>
        <dbReference type="SAM" id="SignalP"/>
    </source>
</evidence>
<dbReference type="Proteomes" id="UP001203423">
    <property type="component" value="Unassembled WGS sequence"/>
</dbReference>
<feature type="chain" id="PRO_5045523608" evidence="1">
    <location>
        <begin position="20"/>
        <end position="318"/>
    </location>
</feature>
<organism evidence="2 3">
    <name type="scientific">Shewanella surugensis</name>
    <dbReference type="NCBI Taxonomy" id="212020"/>
    <lineage>
        <taxon>Bacteria</taxon>
        <taxon>Pseudomonadati</taxon>
        <taxon>Pseudomonadota</taxon>
        <taxon>Gammaproteobacteria</taxon>
        <taxon>Alteromonadales</taxon>
        <taxon>Shewanellaceae</taxon>
        <taxon>Shewanella</taxon>
    </lineage>
</organism>
<keyword evidence="1" id="KW-0732">Signal</keyword>
<gene>
    <name evidence="2" type="ORF">L2764_12900</name>
</gene>
<keyword evidence="3" id="KW-1185">Reference proteome</keyword>
<evidence type="ECO:0000313" key="3">
    <source>
        <dbReference type="Proteomes" id="UP001203423"/>
    </source>
</evidence>
<comment type="caution">
    <text evidence="2">The sequence shown here is derived from an EMBL/GenBank/DDBJ whole genome shotgun (WGS) entry which is preliminary data.</text>
</comment>
<sequence length="318" mass="36606">MYRLILLVSLMTLSLMGVADTDVLTGKKEAVQKEKQFAPFTGPLSILNVQFHQAYNQAVIAEVAQIKAGKIPVMIMSSGYLTFYFQGIRRQVKVVPDLYHEIKAVDHMVLGLYVFLSRLKEGPLSTEILQSIQSKKEEIERAYKDFQPEIKLDFQVRILEQSLNYLNSLLNDKLYNLHGLLSYIQSMRTALEASFLLAAKSQLDLMHQYVSQWKKNMSATDWSALKVVVCASHQPRYGELSYSYFSRLLDEKPTVGALGEDQIIYSESRYSEDEALSLLARHIIDQQISQTFFNDRFRMQRDLFNDVTESYLNEILPM</sequence>
<accession>A0ABT0LDE7</accession>